<evidence type="ECO:0000256" key="1">
    <source>
        <dbReference type="SAM" id="MobiDB-lite"/>
    </source>
</evidence>
<reference evidence="3 4" key="2">
    <citation type="journal article" date="2023" name="Mol. Biol. Evol.">
        <title>Genomics of Secondarily Temperate Adaptation in the Only Non-Antarctic Icefish.</title>
        <authorList>
            <person name="Rivera-Colon A.G."/>
            <person name="Rayamajhi N."/>
            <person name="Minhas B.F."/>
            <person name="Madrigal G."/>
            <person name="Bilyk K.T."/>
            <person name="Yoon V."/>
            <person name="Hune M."/>
            <person name="Gregory S."/>
            <person name="Cheng C.H.C."/>
            <person name="Catchen J.M."/>
        </authorList>
    </citation>
    <scope>NUCLEOTIDE SEQUENCE [LARGE SCALE GENOMIC DNA]</scope>
    <source>
        <strain evidence="3">JMC-PN-2008</strain>
    </source>
</reference>
<protein>
    <submittedName>
        <fullName evidence="3">Uncharacterized protein</fullName>
    </submittedName>
</protein>
<accession>A0AAN7YAY4</accession>
<keyword evidence="2" id="KW-0732">Signal</keyword>
<evidence type="ECO:0000256" key="2">
    <source>
        <dbReference type="SAM" id="SignalP"/>
    </source>
</evidence>
<feature type="chain" id="PRO_5042989022" evidence="2">
    <location>
        <begin position="26"/>
        <end position="85"/>
    </location>
</feature>
<gene>
    <name evidence="3" type="ORF">PBY51_019306</name>
</gene>
<feature type="region of interest" description="Disordered" evidence="1">
    <location>
        <begin position="58"/>
        <end position="85"/>
    </location>
</feature>
<evidence type="ECO:0000313" key="4">
    <source>
        <dbReference type="Proteomes" id="UP001346869"/>
    </source>
</evidence>
<dbReference type="Proteomes" id="UP001346869">
    <property type="component" value="Unassembled WGS sequence"/>
</dbReference>
<dbReference type="AlphaFoldDB" id="A0AAN7YAY4"/>
<reference evidence="3 4" key="1">
    <citation type="journal article" date="2023" name="Genes (Basel)">
        <title>Chromosome-Level Genome Assembly and Circadian Gene Repertoire of the Patagonia Blennie Eleginops maclovinus-The Closest Ancestral Proxy of Antarctic Cryonotothenioids.</title>
        <authorList>
            <person name="Cheng C.C."/>
            <person name="Rivera-Colon A.G."/>
            <person name="Minhas B.F."/>
            <person name="Wilson L."/>
            <person name="Rayamajhi N."/>
            <person name="Vargas-Chacoff L."/>
            <person name="Catchen J.M."/>
        </authorList>
    </citation>
    <scope>NUCLEOTIDE SEQUENCE [LARGE SCALE GENOMIC DNA]</scope>
    <source>
        <strain evidence="3">JMC-PN-2008</strain>
    </source>
</reference>
<comment type="caution">
    <text evidence="3">The sequence shown here is derived from an EMBL/GenBank/DDBJ whole genome shotgun (WGS) entry which is preliminary data.</text>
</comment>
<evidence type="ECO:0000313" key="3">
    <source>
        <dbReference type="EMBL" id="KAK5874357.1"/>
    </source>
</evidence>
<dbReference type="EMBL" id="JAUZQC010000003">
    <property type="protein sequence ID" value="KAK5874357.1"/>
    <property type="molecule type" value="Genomic_DNA"/>
</dbReference>
<feature type="compositionally biased region" description="Basic and acidic residues" evidence="1">
    <location>
        <begin position="74"/>
        <end position="85"/>
    </location>
</feature>
<feature type="signal peptide" evidence="2">
    <location>
        <begin position="1"/>
        <end position="25"/>
    </location>
</feature>
<name>A0AAN7YAY4_ELEMC</name>
<proteinExistence type="predicted"/>
<organism evidence="3 4">
    <name type="scientific">Eleginops maclovinus</name>
    <name type="common">Patagonian blennie</name>
    <name type="synonym">Eleginus maclovinus</name>
    <dbReference type="NCBI Taxonomy" id="56733"/>
    <lineage>
        <taxon>Eukaryota</taxon>
        <taxon>Metazoa</taxon>
        <taxon>Chordata</taxon>
        <taxon>Craniata</taxon>
        <taxon>Vertebrata</taxon>
        <taxon>Euteleostomi</taxon>
        <taxon>Actinopterygii</taxon>
        <taxon>Neopterygii</taxon>
        <taxon>Teleostei</taxon>
        <taxon>Neoteleostei</taxon>
        <taxon>Acanthomorphata</taxon>
        <taxon>Eupercaria</taxon>
        <taxon>Perciformes</taxon>
        <taxon>Notothenioidei</taxon>
        <taxon>Eleginopidae</taxon>
        <taxon>Eleginops</taxon>
    </lineage>
</organism>
<sequence>MGSDRMSQHFIALLMICFVFDQGLSAPLLSSRADEGTTELKLLFDPSLHKQRISITDDYGERPFPLPLPPDSEDPYRPNLEDEYY</sequence>
<keyword evidence="4" id="KW-1185">Reference proteome</keyword>